<dbReference type="RefSeq" id="WP_089385880.1">
    <property type="nucleotide sequence ID" value="NZ_FZNQ01000027.1"/>
</dbReference>
<keyword evidence="12" id="KW-1185">Reference proteome</keyword>
<evidence type="ECO:0000313" key="11">
    <source>
        <dbReference type="EMBL" id="SNR64748.1"/>
    </source>
</evidence>
<evidence type="ECO:0000259" key="10">
    <source>
        <dbReference type="Pfam" id="PF12950"/>
    </source>
</evidence>
<proteinExistence type="predicted"/>
<dbReference type="GO" id="GO:0032259">
    <property type="term" value="P:methylation"/>
    <property type="evidence" value="ECO:0007669"/>
    <property type="project" value="UniProtKB-KW"/>
</dbReference>
<accession>A0A238Y1R0</accession>
<evidence type="ECO:0000256" key="8">
    <source>
        <dbReference type="SAM" id="Coils"/>
    </source>
</evidence>
<dbReference type="InterPro" id="IPR029063">
    <property type="entry name" value="SAM-dependent_MTases_sf"/>
</dbReference>
<dbReference type="EMBL" id="FZNQ01000027">
    <property type="protein sequence ID" value="SNR64748.1"/>
    <property type="molecule type" value="Genomic_DNA"/>
</dbReference>
<reference evidence="11 12" key="1">
    <citation type="submission" date="2017-06" db="EMBL/GenBank/DDBJ databases">
        <authorList>
            <person name="Kim H.J."/>
            <person name="Triplett B.A."/>
        </authorList>
    </citation>
    <scope>NUCLEOTIDE SEQUENCE [LARGE SCALE GENOMIC DNA]</scope>
    <source>
        <strain evidence="11 12">DSM 8800</strain>
    </source>
</reference>
<dbReference type="Pfam" id="PF07669">
    <property type="entry name" value="Eco57I"/>
    <property type="match status" value="1"/>
</dbReference>
<dbReference type="Gene3D" id="3.90.1570.30">
    <property type="match status" value="1"/>
</dbReference>
<dbReference type="GO" id="GO:0009007">
    <property type="term" value="F:site-specific DNA-methyltransferase (adenine-specific) activity"/>
    <property type="evidence" value="ECO:0007669"/>
    <property type="project" value="UniProtKB-EC"/>
</dbReference>
<evidence type="ECO:0000259" key="9">
    <source>
        <dbReference type="Pfam" id="PF07669"/>
    </source>
</evidence>
<keyword evidence="4" id="KW-0949">S-adenosyl-L-methionine</keyword>
<dbReference type="InterPro" id="IPR011639">
    <property type="entry name" value="MethylTrfase_TaqI-like_dom"/>
</dbReference>
<dbReference type="PRINTS" id="PR00507">
    <property type="entry name" value="N12N6MTFRASE"/>
</dbReference>
<sequence>MSSITSDFISSVIEAYNSFYREINGGTRNELDLTPRFARLLFCNETLGWDESDYAQEDDLNDIRFYDEEQNPVIIVEAKRRDRDVEEGIEQAFRYASNSPYVDYFIATNFDRLLLYRRCDVDTADEVRHGVGGELLTSINFERIRNVESGEALSEDIPQEELDAISHLNHLKKADVVNAGRYDNFTFSDRQSVSTDEGFDNLLNSLTTALDDYWMPYTLRAFDEFESRYDEYQEQASNLEQQIETLEEQGHDDDTEIAELESQLAELRDDYEQYRAFYSDYETWVRLSNRQENSDDENRRVFCRESIYVQINKILLIRIAEDKDLVEEMISDGGVVDYFSFWNDFSRYVDRNYVDLFDVASEELSEIYDRLYSRQIFDWELDSDDEDLDTVIKKTFWHLNHFDFGSVDRDVLGHLYEQHLPPEERKELGEFYTPTSVVDLILDRVGYTPDNPIDQPEHDLLDPACGSGTFLVRAAGRLLERLDNRNVPPEEAVEIMQERLWGFDLNPFACHITEMNLLFQIIDLYKEVKDENPDYSLNRFHVYQTDSLRRQTQTSMTATFSDALLRSYERERREADRAKTRENYGYIVMNPPYVRIQNIQNGPAKEDYNDYYSAYHNYDLYLLFIEKASEWLREGGKLGIITSNQFLDSRYGERARELIPQRYRIGEMVNIGDVDVFAHATTYPIIMILTGLNRDGIRSADDFVVDDYRFSYVSVGESMEDWIESDDISGWDSVSSTPERGEEQNHRVIDLLALALPAEWGGEVPDIPTLVEDEGIPVPDSITWDDQPPIQSYPVESVAVSNSDWQFAPADEQEVLNWMEDHGSELRSYGHKNKIERGLRTGKNPVFIVDQETIDEYDIENELIHPILGGRQVKRWEDLWDGDYVVYTPPGTDIDDYPNTKEYYNDGENRDELEDRYCVREQNEDYWALDKPKDPSLFEQTKIVTPDIAYYNNYWVDDGGEFYCLDTTYYIAPNNEDLAWFITGVLNSDLAQFYIRRNAATYRGNYLRYKSEYVGDIPIPDPESENVEDELVESIATTARQMQDLISEYRRAETLLANSSELLDAASVDKVDITRTAYITRIPDSDEANDTDIQPSREGSSVRLNVHQSVDLDDADTAKSFIDLLDALNVTSLSDLFDADYPRTRDGMERVLDVARDSTETTDEAGERLKTVEDSLHDDVYEVFKLSSDHKELVEDRVLVPENPLKSKVR</sequence>
<organism evidence="11 12">
    <name type="scientific">Halorubrum vacuolatum</name>
    <name type="common">Natronobacterium vacuolatum</name>
    <dbReference type="NCBI Taxonomy" id="63740"/>
    <lineage>
        <taxon>Archaea</taxon>
        <taxon>Methanobacteriati</taxon>
        <taxon>Methanobacteriota</taxon>
        <taxon>Stenosarchaea group</taxon>
        <taxon>Halobacteria</taxon>
        <taxon>Halobacteriales</taxon>
        <taxon>Haloferacaceae</taxon>
        <taxon>Halorubrum</taxon>
    </lineage>
</organism>
<dbReference type="PANTHER" id="PTHR33841">
    <property type="entry name" value="DNA METHYLTRANSFERASE YEEA-RELATED"/>
    <property type="match status" value="1"/>
</dbReference>
<keyword evidence="2" id="KW-0489">Methyltransferase</keyword>
<dbReference type="AlphaFoldDB" id="A0A238Y1R0"/>
<evidence type="ECO:0000256" key="3">
    <source>
        <dbReference type="ARBA" id="ARBA00022679"/>
    </source>
</evidence>
<dbReference type="Proteomes" id="UP000198397">
    <property type="component" value="Unassembled WGS sequence"/>
</dbReference>
<dbReference type="InterPro" id="IPR002052">
    <property type="entry name" value="DNA_methylase_N6_adenine_CS"/>
</dbReference>
<dbReference type="PANTHER" id="PTHR33841:SF1">
    <property type="entry name" value="DNA METHYLTRANSFERASE A"/>
    <property type="match status" value="1"/>
</dbReference>
<dbReference type="Gene3D" id="3.40.50.150">
    <property type="entry name" value="Vaccinia Virus protein VP39"/>
    <property type="match status" value="1"/>
</dbReference>
<dbReference type="SUPFAM" id="SSF116734">
    <property type="entry name" value="DNA methylase specificity domain"/>
    <property type="match status" value="1"/>
</dbReference>
<dbReference type="SUPFAM" id="SSF53335">
    <property type="entry name" value="S-adenosyl-L-methionine-dependent methyltransferases"/>
    <property type="match status" value="1"/>
</dbReference>
<evidence type="ECO:0000256" key="7">
    <source>
        <dbReference type="ARBA" id="ARBA00047942"/>
    </source>
</evidence>
<feature type="domain" description="TaqI-like C-terminal specificity" evidence="10">
    <location>
        <begin position="865"/>
        <end position="1019"/>
    </location>
</feature>
<name>A0A238Y1R0_HALVU</name>
<dbReference type="InterPro" id="IPR050953">
    <property type="entry name" value="N4_N6_ade-DNA_methylase"/>
</dbReference>
<keyword evidence="8" id="KW-0175">Coiled coil</keyword>
<keyword evidence="6" id="KW-0238">DNA-binding</keyword>
<feature type="domain" description="Type II methyltransferase M.TaqI-like" evidence="9">
    <location>
        <begin position="499"/>
        <end position="677"/>
    </location>
</feature>
<evidence type="ECO:0000256" key="2">
    <source>
        <dbReference type="ARBA" id="ARBA00022603"/>
    </source>
</evidence>
<evidence type="ECO:0000313" key="12">
    <source>
        <dbReference type="Proteomes" id="UP000198397"/>
    </source>
</evidence>
<dbReference type="GO" id="GO:0003677">
    <property type="term" value="F:DNA binding"/>
    <property type="evidence" value="ECO:0007669"/>
    <property type="project" value="UniProtKB-KW"/>
</dbReference>
<keyword evidence="3" id="KW-0808">Transferase</keyword>
<dbReference type="InterPro" id="IPR025931">
    <property type="entry name" value="TaqI_C"/>
</dbReference>
<evidence type="ECO:0000256" key="4">
    <source>
        <dbReference type="ARBA" id="ARBA00022691"/>
    </source>
</evidence>
<evidence type="ECO:0000256" key="1">
    <source>
        <dbReference type="ARBA" id="ARBA00011900"/>
    </source>
</evidence>
<comment type="catalytic activity">
    <reaction evidence="7">
        <text>a 2'-deoxyadenosine in DNA + S-adenosyl-L-methionine = an N(6)-methyl-2'-deoxyadenosine in DNA + S-adenosyl-L-homocysteine + H(+)</text>
        <dbReference type="Rhea" id="RHEA:15197"/>
        <dbReference type="Rhea" id="RHEA-COMP:12418"/>
        <dbReference type="Rhea" id="RHEA-COMP:12419"/>
        <dbReference type="ChEBI" id="CHEBI:15378"/>
        <dbReference type="ChEBI" id="CHEBI:57856"/>
        <dbReference type="ChEBI" id="CHEBI:59789"/>
        <dbReference type="ChEBI" id="CHEBI:90615"/>
        <dbReference type="ChEBI" id="CHEBI:90616"/>
        <dbReference type="EC" id="2.1.1.72"/>
    </reaction>
</comment>
<dbReference type="OrthoDB" id="45790at2157"/>
<protein>
    <recommendedName>
        <fullName evidence="1">site-specific DNA-methyltransferase (adenine-specific)</fullName>
        <ecNumber evidence="1">2.1.1.72</ecNumber>
    </recommendedName>
</protein>
<gene>
    <name evidence="11" type="ORF">SAMN06264855_12716</name>
</gene>
<keyword evidence="5" id="KW-0680">Restriction system</keyword>
<dbReference type="GO" id="GO:0009307">
    <property type="term" value="P:DNA restriction-modification system"/>
    <property type="evidence" value="ECO:0007669"/>
    <property type="project" value="UniProtKB-KW"/>
</dbReference>
<dbReference type="Pfam" id="PF12950">
    <property type="entry name" value="TaqI_C"/>
    <property type="match status" value="1"/>
</dbReference>
<evidence type="ECO:0000256" key="6">
    <source>
        <dbReference type="ARBA" id="ARBA00023125"/>
    </source>
</evidence>
<dbReference type="EC" id="2.1.1.72" evidence="1"/>
<evidence type="ECO:0000256" key="5">
    <source>
        <dbReference type="ARBA" id="ARBA00022747"/>
    </source>
</evidence>
<dbReference type="PROSITE" id="PS00092">
    <property type="entry name" value="N6_MTASE"/>
    <property type="match status" value="1"/>
</dbReference>
<feature type="coiled-coil region" evidence="8">
    <location>
        <begin position="222"/>
        <end position="277"/>
    </location>
</feature>